<reference evidence="12 13" key="1">
    <citation type="submission" date="2024-05" db="EMBL/GenBank/DDBJ databases">
        <title>Genetic variation in Jamaican populations of the coffee berry borer (Hypothenemus hampei).</title>
        <authorList>
            <person name="Errbii M."/>
            <person name="Myrie A."/>
        </authorList>
    </citation>
    <scope>NUCLEOTIDE SEQUENCE [LARGE SCALE GENOMIC DNA]</scope>
    <source>
        <strain evidence="12">JA-Hopewell-2020-01-JO</strain>
        <tissue evidence="12">Whole body</tissue>
    </source>
</reference>
<dbReference type="InterPro" id="IPR009057">
    <property type="entry name" value="Homeodomain-like_sf"/>
</dbReference>
<evidence type="ECO:0000259" key="9">
    <source>
        <dbReference type="PROSITE" id="PS50071"/>
    </source>
</evidence>
<dbReference type="Pfam" id="PF13912">
    <property type="entry name" value="zf-C2H2_6"/>
    <property type="match status" value="1"/>
</dbReference>
<dbReference type="AlphaFoldDB" id="A0ABD1ESW0"/>
<comment type="caution">
    <text evidence="12">The sequence shown here is derived from an EMBL/GenBank/DDBJ whole genome shotgun (WGS) entry which is preliminary data.</text>
</comment>
<dbReference type="InterPro" id="IPR008422">
    <property type="entry name" value="KN_HD"/>
</dbReference>
<feature type="DNA-binding region" description="Homeobox" evidence="6">
    <location>
        <begin position="263"/>
        <end position="320"/>
    </location>
</feature>
<dbReference type="InterPro" id="IPR013087">
    <property type="entry name" value="Znf_C2H2_type"/>
</dbReference>
<dbReference type="PROSITE" id="PS51915">
    <property type="entry name" value="ZAD"/>
    <property type="match status" value="1"/>
</dbReference>
<feature type="domain" description="ZAD" evidence="11">
    <location>
        <begin position="3"/>
        <end position="82"/>
    </location>
</feature>
<dbReference type="Gene3D" id="3.30.160.60">
    <property type="entry name" value="Classic Zinc Finger"/>
    <property type="match status" value="1"/>
</dbReference>
<sequence length="474" mass="55021">MTKVCRLCLTRLQRGSKYFNINAVESFTGFMPYRDQLTTCIPEMALDLIPNPVICNNCRNALKSSYDFKSRCLLVEKKIREYVESQPSECTNYNLLEIDISNLPKPAKFEAEASKEPPKLLPLLPKVDLEKVSHPPSILSNLLSIKDEVILPNPSEIEITNVKYLPEHQKKKSTSESPQLTQEVACTPILKDEHGLFTCNHCDKKFPNVPSLHTHKTRVHEEDYICNFCNVPFKTLQNLRKHNQQCQKVRSFATSPSVLAKRPHLPTKAKNHLKRWLFNHTDHPYPTDVEKQQLMKETNLSLLQVENWFINARRRILADLTRLKNMRGGIFRGRRSSGGRGRARNRMEIGKVYFYCKIFTLANFILGLEEELFEEDADALFEEEDHEETAVTSRLLRDLEEPEEDEPIIEMHENERADDEEDEEEEEEDDDEEEERKYSIEGTSSTEKIKLTDDVSLSYSTISNIKMEIDVDER</sequence>
<evidence type="ECO:0000256" key="2">
    <source>
        <dbReference type="ARBA" id="ARBA00023125"/>
    </source>
</evidence>
<evidence type="ECO:0008006" key="14">
    <source>
        <dbReference type="Google" id="ProtNLM"/>
    </source>
</evidence>
<dbReference type="PROSITE" id="PS50071">
    <property type="entry name" value="HOMEOBOX_2"/>
    <property type="match status" value="1"/>
</dbReference>
<evidence type="ECO:0000256" key="5">
    <source>
        <dbReference type="PROSITE-ProRule" id="PRU00042"/>
    </source>
</evidence>
<dbReference type="GO" id="GO:0001654">
    <property type="term" value="P:eye development"/>
    <property type="evidence" value="ECO:0007669"/>
    <property type="project" value="UniProtKB-ARBA"/>
</dbReference>
<name>A0ABD1ESW0_HYPHA</name>
<accession>A0ABD1ESW0</accession>
<feature type="domain" description="Homeobox" evidence="9">
    <location>
        <begin position="261"/>
        <end position="319"/>
    </location>
</feature>
<dbReference type="PANTHER" id="PTHR11850">
    <property type="entry name" value="HOMEOBOX PROTEIN TRANSCRIPTION FACTORS"/>
    <property type="match status" value="1"/>
</dbReference>
<dbReference type="GO" id="GO:0048646">
    <property type="term" value="P:anatomical structure formation involved in morphogenesis"/>
    <property type="evidence" value="ECO:0007669"/>
    <property type="project" value="UniProtKB-ARBA"/>
</dbReference>
<feature type="binding site" evidence="7">
    <location>
        <position position="58"/>
    </location>
    <ligand>
        <name>Zn(2+)</name>
        <dbReference type="ChEBI" id="CHEBI:29105"/>
    </ligand>
</feature>
<keyword evidence="7" id="KW-0862">Zinc</keyword>
<dbReference type="Gene3D" id="1.10.10.60">
    <property type="entry name" value="Homeodomain-like"/>
    <property type="match status" value="1"/>
</dbReference>
<dbReference type="SUPFAM" id="SSF57716">
    <property type="entry name" value="Glucocorticoid receptor-like (DNA-binding domain)"/>
    <property type="match status" value="1"/>
</dbReference>
<protein>
    <recommendedName>
        <fullName evidence="14">Homeobox domain-containing protein</fullName>
    </recommendedName>
</protein>
<dbReference type="Proteomes" id="UP001566132">
    <property type="component" value="Unassembled WGS sequence"/>
</dbReference>
<dbReference type="InterPro" id="IPR012934">
    <property type="entry name" value="Znf_AD"/>
</dbReference>
<evidence type="ECO:0000313" key="13">
    <source>
        <dbReference type="Proteomes" id="UP001566132"/>
    </source>
</evidence>
<evidence type="ECO:0000259" key="10">
    <source>
        <dbReference type="PROSITE" id="PS50157"/>
    </source>
</evidence>
<dbReference type="PROSITE" id="PS50157">
    <property type="entry name" value="ZINC_FINGER_C2H2_2"/>
    <property type="match status" value="1"/>
</dbReference>
<feature type="domain" description="C2H2-type" evidence="10">
    <location>
        <begin position="197"/>
        <end position="225"/>
    </location>
</feature>
<feature type="binding site" evidence="7">
    <location>
        <position position="8"/>
    </location>
    <ligand>
        <name>Zn(2+)</name>
        <dbReference type="ChEBI" id="CHEBI:29105"/>
    </ligand>
</feature>
<dbReference type="InterPro" id="IPR050224">
    <property type="entry name" value="TALE_homeobox"/>
</dbReference>
<organism evidence="12 13">
    <name type="scientific">Hypothenemus hampei</name>
    <name type="common">Coffee berry borer</name>
    <dbReference type="NCBI Taxonomy" id="57062"/>
    <lineage>
        <taxon>Eukaryota</taxon>
        <taxon>Metazoa</taxon>
        <taxon>Ecdysozoa</taxon>
        <taxon>Arthropoda</taxon>
        <taxon>Hexapoda</taxon>
        <taxon>Insecta</taxon>
        <taxon>Pterygota</taxon>
        <taxon>Neoptera</taxon>
        <taxon>Endopterygota</taxon>
        <taxon>Coleoptera</taxon>
        <taxon>Polyphaga</taxon>
        <taxon>Cucujiformia</taxon>
        <taxon>Curculionidae</taxon>
        <taxon>Scolytinae</taxon>
        <taxon>Hypothenemus</taxon>
    </lineage>
</organism>
<feature type="compositionally biased region" description="Acidic residues" evidence="8">
    <location>
        <begin position="416"/>
        <end position="434"/>
    </location>
</feature>
<keyword evidence="2 6" id="KW-0238">DNA-binding</keyword>
<dbReference type="Pfam" id="PF05920">
    <property type="entry name" value="Homeobox_KN"/>
    <property type="match status" value="1"/>
</dbReference>
<dbReference type="SMART" id="SM00868">
    <property type="entry name" value="zf-AD"/>
    <property type="match status" value="1"/>
</dbReference>
<evidence type="ECO:0000313" key="12">
    <source>
        <dbReference type="EMBL" id="KAL1500819.1"/>
    </source>
</evidence>
<feature type="binding site" evidence="7">
    <location>
        <position position="5"/>
    </location>
    <ligand>
        <name>Zn(2+)</name>
        <dbReference type="ChEBI" id="CHEBI:29105"/>
    </ligand>
</feature>
<comment type="subcellular location">
    <subcellularLocation>
        <location evidence="1 6">Nucleus</location>
    </subcellularLocation>
</comment>
<feature type="region of interest" description="Disordered" evidence="8">
    <location>
        <begin position="382"/>
        <end position="453"/>
    </location>
</feature>
<dbReference type="InterPro" id="IPR036236">
    <property type="entry name" value="Znf_C2H2_sf"/>
</dbReference>
<keyword evidence="5" id="KW-0863">Zinc-finger</keyword>
<evidence type="ECO:0000256" key="6">
    <source>
        <dbReference type="PROSITE-ProRule" id="PRU00108"/>
    </source>
</evidence>
<evidence type="ECO:0000256" key="3">
    <source>
        <dbReference type="ARBA" id="ARBA00023155"/>
    </source>
</evidence>
<dbReference type="GO" id="GO:0005634">
    <property type="term" value="C:nucleus"/>
    <property type="evidence" value="ECO:0007669"/>
    <property type="project" value="UniProtKB-SubCell"/>
</dbReference>
<dbReference type="EMBL" id="JBDJPC010000005">
    <property type="protein sequence ID" value="KAL1500819.1"/>
    <property type="molecule type" value="Genomic_DNA"/>
</dbReference>
<dbReference type="SUPFAM" id="SSF46689">
    <property type="entry name" value="Homeodomain-like"/>
    <property type="match status" value="1"/>
</dbReference>
<dbReference type="CDD" id="cd00086">
    <property type="entry name" value="homeodomain"/>
    <property type="match status" value="1"/>
</dbReference>
<keyword evidence="13" id="KW-1185">Reference proteome</keyword>
<dbReference type="GO" id="GO:0008270">
    <property type="term" value="F:zinc ion binding"/>
    <property type="evidence" value="ECO:0007669"/>
    <property type="project" value="UniProtKB-UniRule"/>
</dbReference>
<evidence type="ECO:0000256" key="4">
    <source>
        <dbReference type="ARBA" id="ARBA00023242"/>
    </source>
</evidence>
<evidence type="ECO:0000256" key="8">
    <source>
        <dbReference type="SAM" id="MobiDB-lite"/>
    </source>
</evidence>
<dbReference type="GO" id="GO:0000987">
    <property type="term" value="F:cis-regulatory region sequence-specific DNA binding"/>
    <property type="evidence" value="ECO:0007669"/>
    <property type="project" value="UniProtKB-ARBA"/>
</dbReference>
<keyword evidence="7" id="KW-0479">Metal-binding</keyword>
<evidence type="ECO:0000256" key="1">
    <source>
        <dbReference type="ARBA" id="ARBA00004123"/>
    </source>
</evidence>
<proteinExistence type="predicted"/>
<keyword evidence="3 6" id="KW-0371">Homeobox</keyword>
<evidence type="ECO:0000256" key="7">
    <source>
        <dbReference type="PROSITE-ProRule" id="PRU01263"/>
    </source>
</evidence>
<gene>
    <name evidence="12" type="ORF">ABEB36_006256</name>
</gene>
<dbReference type="SUPFAM" id="SSF57667">
    <property type="entry name" value="beta-beta-alpha zinc fingers"/>
    <property type="match status" value="1"/>
</dbReference>
<dbReference type="SMART" id="SM00389">
    <property type="entry name" value="HOX"/>
    <property type="match status" value="1"/>
</dbReference>
<dbReference type="SMART" id="SM00355">
    <property type="entry name" value="ZnF_C2H2"/>
    <property type="match status" value="2"/>
</dbReference>
<keyword evidence="4 6" id="KW-0539">Nucleus</keyword>
<evidence type="ECO:0000259" key="11">
    <source>
        <dbReference type="PROSITE" id="PS51915"/>
    </source>
</evidence>
<dbReference type="InterPro" id="IPR001356">
    <property type="entry name" value="HD"/>
</dbReference>
<feature type="binding site" evidence="7">
    <location>
        <position position="55"/>
    </location>
    <ligand>
        <name>Zn(2+)</name>
        <dbReference type="ChEBI" id="CHEBI:29105"/>
    </ligand>
</feature>
<dbReference type="GO" id="GO:0009887">
    <property type="term" value="P:animal organ morphogenesis"/>
    <property type="evidence" value="ECO:0007669"/>
    <property type="project" value="UniProtKB-ARBA"/>
</dbReference>
<dbReference type="PROSITE" id="PS00028">
    <property type="entry name" value="ZINC_FINGER_C2H2_1"/>
    <property type="match status" value="1"/>
</dbReference>